<keyword evidence="11" id="KW-0325">Glycoprotein</keyword>
<keyword evidence="19" id="KW-1015">Disulfide bond</keyword>
<evidence type="ECO:0000256" key="14">
    <source>
        <dbReference type="ARBA" id="ARBA00023303"/>
    </source>
</evidence>
<accession>A0A210QB50</accession>
<feature type="chain" id="PRO_5012239413" description="Glutamate receptor 1" evidence="21">
    <location>
        <begin position="22"/>
        <end position="905"/>
    </location>
</feature>
<evidence type="ECO:0000256" key="10">
    <source>
        <dbReference type="ARBA" id="ARBA00023170"/>
    </source>
</evidence>
<dbReference type="Pfam" id="PF00060">
    <property type="entry name" value="Lig_chan"/>
    <property type="match status" value="1"/>
</dbReference>
<evidence type="ECO:0000259" key="22">
    <source>
        <dbReference type="SMART" id="SM00079"/>
    </source>
</evidence>
<evidence type="ECO:0000256" key="8">
    <source>
        <dbReference type="ARBA" id="ARBA00023065"/>
    </source>
</evidence>
<evidence type="ECO:0000259" key="23">
    <source>
        <dbReference type="SMART" id="SM00918"/>
    </source>
</evidence>
<dbReference type="Proteomes" id="UP000242188">
    <property type="component" value="Unassembled WGS sequence"/>
</dbReference>
<dbReference type="GO" id="GO:0005230">
    <property type="term" value="F:extracellular ligand-gated monoatomic ion channel activity"/>
    <property type="evidence" value="ECO:0007669"/>
    <property type="project" value="UniProtKB-ARBA"/>
</dbReference>
<feature type="binding site" evidence="17">
    <location>
        <position position="675"/>
    </location>
    <ligand>
        <name>L-glutamate</name>
        <dbReference type="ChEBI" id="CHEBI:29985"/>
    </ligand>
</feature>
<dbReference type="InterPro" id="IPR001320">
    <property type="entry name" value="Iontro_rcpt_C"/>
</dbReference>
<evidence type="ECO:0000256" key="7">
    <source>
        <dbReference type="ARBA" id="ARBA00023018"/>
    </source>
</evidence>
<dbReference type="Gene3D" id="1.10.287.70">
    <property type="match status" value="1"/>
</dbReference>
<dbReference type="Gene3D" id="3.40.50.2300">
    <property type="match status" value="2"/>
</dbReference>
<dbReference type="SMART" id="SM00918">
    <property type="entry name" value="Lig_chan-Glu_bd"/>
    <property type="match status" value="1"/>
</dbReference>
<dbReference type="FunFam" id="1.10.287.70:FF:000064">
    <property type="entry name" value="Glutamate receptor ionotropic, kainate"/>
    <property type="match status" value="1"/>
</dbReference>
<dbReference type="PRINTS" id="PR00177">
    <property type="entry name" value="NMDARECEPTOR"/>
</dbReference>
<evidence type="ECO:0000256" key="18">
    <source>
        <dbReference type="PIRSR" id="PIRSR601508-2"/>
    </source>
</evidence>
<name>A0A210QB50_MIZYE</name>
<feature type="transmembrane region" description="Helical" evidence="20">
    <location>
        <begin position="809"/>
        <end position="833"/>
    </location>
</feature>
<gene>
    <name evidence="24" type="ORF">KP79_PYT07338</name>
</gene>
<dbReference type="Pfam" id="PF10613">
    <property type="entry name" value="Lig_chan-Glu_bd"/>
    <property type="match status" value="1"/>
</dbReference>
<evidence type="ECO:0000256" key="11">
    <source>
        <dbReference type="ARBA" id="ARBA00023180"/>
    </source>
</evidence>
<feature type="binding site" evidence="17">
    <location>
        <position position="503"/>
    </location>
    <ligand>
        <name>L-glutamate</name>
        <dbReference type="ChEBI" id="CHEBI:29985"/>
    </ligand>
</feature>
<proteinExistence type="inferred from homology"/>
<keyword evidence="8" id="KW-0406">Ion transport</keyword>
<evidence type="ECO:0000256" key="1">
    <source>
        <dbReference type="ARBA" id="ARBA00008685"/>
    </source>
</evidence>
<evidence type="ECO:0000256" key="13">
    <source>
        <dbReference type="ARBA" id="ARBA00023286"/>
    </source>
</evidence>
<feature type="binding site" evidence="17">
    <location>
        <position position="508"/>
    </location>
    <ligand>
        <name>L-glutamate</name>
        <dbReference type="ChEBI" id="CHEBI:29985"/>
    </ligand>
</feature>
<dbReference type="SMART" id="SM00079">
    <property type="entry name" value="PBPe"/>
    <property type="match status" value="1"/>
</dbReference>
<keyword evidence="13" id="KW-1071">Ligand-gated ion channel</keyword>
<keyword evidence="9 20" id="KW-0472">Membrane</keyword>
<keyword evidence="4 20" id="KW-0812">Transmembrane</keyword>
<dbReference type="FunFam" id="3.40.190.10:FF:000178">
    <property type="entry name" value="Glutamate receptor subunit"/>
    <property type="match status" value="1"/>
</dbReference>
<dbReference type="InterPro" id="IPR001508">
    <property type="entry name" value="Iono_Glu_rcpt_met"/>
</dbReference>
<dbReference type="InterPro" id="IPR019594">
    <property type="entry name" value="Glu/Gly-bd"/>
</dbReference>
<evidence type="ECO:0000256" key="21">
    <source>
        <dbReference type="SAM" id="SignalP"/>
    </source>
</evidence>
<dbReference type="CDD" id="cd06382">
    <property type="entry name" value="PBP1_iGluR_Kainate"/>
    <property type="match status" value="1"/>
</dbReference>
<dbReference type="EMBL" id="NEDP02004373">
    <property type="protein sequence ID" value="OWF45943.1"/>
    <property type="molecule type" value="Genomic_DNA"/>
</dbReference>
<feature type="binding site" evidence="17">
    <location>
        <position position="723"/>
    </location>
    <ligand>
        <name>L-glutamate</name>
        <dbReference type="ChEBI" id="CHEBI:29985"/>
    </ligand>
</feature>
<keyword evidence="7" id="KW-0770">Synapse</keyword>
<feature type="signal peptide" evidence="21">
    <location>
        <begin position="1"/>
        <end position="21"/>
    </location>
</feature>
<dbReference type="SUPFAM" id="SSF53850">
    <property type="entry name" value="Periplasmic binding protein-like II"/>
    <property type="match status" value="1"/>
</dbReference>
<feature type="binding site" evidence="17">
    <location>
        <position position="674"/>
    </location>
    <ligand>
        <name>L-glutamate</name>
        <dbReference type="ChEBI" id="CHEBI:29985"/>
    </ligand>
</feature>
<keyword evidence="10 24" id="KW-0675">Receptor</keyword>
<feature type="transmembrane region" description="Helical" evidence="20">
    <location>
        <begin position="624"/>
        <end position="646"/>
    </location>
</feature>
<evidence type="ECO:0000256" key="19">
    <source>
        <dbReference type="PIRSR" id="PIRSR601508-3"/>
    </source>
</evidence>
<evidence type="ECO:0000256" key="4">
    <source>
        <dbReference type="ARBA" id="ARBA00022692"/>
    </source>
</evidence>
<keyword evidence="2" id="KW-0813">Transport</keyword>
<dbReference type="Gene3D" id="3.40.190.10">
    <property type="entry name" value="Periplasmic binding protein-like II"/>
    <property type="match status" value="2"/>
</dbReference>
<evidence type="ECO:0000256" key="17">
    <source>
        <dbReference type="PIRSR" id="PIRSR601508-1"/>
    </source>
</evidence>
<feature type="domain" description="Ionotropic glutamate receptor C-terminal" evidence="22">
    <location>
        <begin position="419"/>
        <end position="786"/>
    </location>
</feature>
<dbReference type="GO" id="GO:0045211">
    <property type="term" value="C:postsynaptic membrane"/>
    <property type="evidence" value="ECO:0007669"/>
    <property type="project" value="UniProtKB-SubCell"/>
</dbReference>
<reference evidence="24 25" key="1">
    <citation type="journal article" date="2017" name="Nat. Ecol. Evol.">
        <title>Scallop genome provides insights into evolution of bilaterian karyotype and development.</title>
        <authorList>
            <person name="Wang S."/>
            <person name="Zhang J."/>
            <person name="Jiao W."/>
            <person name="Li J."/>
            <person name="Xun X."/>
            <person name="Sun Y."/>
            <person name="Guo X."/>
            <person name="Huan P."/>
            <person name="Dong B."/>
            <person name="Zhang L."/>
            <person name="Hu X."/>
            <person name="Sun X."/>
            <person name="Wang J."/>
            <person name="Zhao C."/>
            <person name="Wang Y."/>
            <person name="Wang D."/>
            <person name="Huang X."/>
            <person name="Wang R."/>
            <person name="Lv J."/>
            <person name="Li Y."/>
            <person name="Zhang Z."/>
            <person name="Liu B."/>
            <person name="Lu W."/>
            <person name="Hui Y."/>
            <person name="Liang J."/>
            <person name="Zhou Z."/>
            <person name="Hou R."/>
            <person name="Li X."/>
            <person name="Liu Y."/>
            <person name="Li H."/>
            <person name="Ning X."/>
            <person name="Lin Y."/>
            <person name="Zhao L."/>
            <person name="Xing Q."/>
            <person name="Dou J."/>
            <person name="Li Y."/>
            <person name="Mao J."/>
            <person name="Guo H."/>
            <person name="Dou H."/>
            <person name="Li T."/>
            <person name="Mu C."/>
            <person name="Jiang W."/>
            <person name="Fu Q."/>
            <person name="Fu X."/>
            <person name="Miao Y."/>
            <person name="Liu J."/>
            <person name="Yu Q."/>
            <person name="Li R."/>
            <person name="Liao H."/>
            <person name="Li X."/>
            <person name="Kong Y."/>
            <person name="Jiang Z."/>
            <person name="Chourrout D."/>
            <person name="Li R."/>
            <person name="Bao Z."/>
        </authorList>
    </citation>
    <scope>NUCLEOTIDE SEQUENCE [LARGE SCALE GENOMIC DNA]</scope>
    <source>
        <strain evidence="24 25">PY_sf001</strain>
    </source>
</reference>
<evidence type="ECO:0000256" key="15">
    <source>
        <dbReference type="ARBA" id="ARBA00034104"/>
    </source>
</evidence>
<keyword evidence="14" id="KW-0407">Ion channel</keyword>
<dbReference type="InterPro" id="IPR001828">
    <property type="entry name" value="ANF_lig-bd_rcpt"/>
</dbReference>
<organism evidence="24 25">
    <name type="scientific">Mizuhopecten yessoensis</name>
    <name type="common">Japanese scallop</name>
    <name type="synonym">Patinopecten yessoensis</name>
    <dbReference type="NCBI Taxonomy" id="6573"/>
    <lineage>
        <taxon>Eukaryota</taxon>
        <taxon>Metazoa</taxon>
        <taxon>Spiralia</taxon>
        <taxon>Lophotrochozoa</taxon>
        <taxon>Mollusca</taxon>
        <taxon>Bivalvia</taxon>
        <taxon>Autobranchia</taxon>
        <taxon>Pteriomorphia</taxon>
        <taxon>Pectinida</taxon>
        <taxon>Pectinoidea</taxon>
        <taxon>Pectinidae</taxon>
        <taxon>Mizuhopecten</taxon>
    </lineage>
</organism>
<sequence length="905" mass="102654">MVAKIFWLGTLLLLHVTTSNSLQNTIRIGGLFENEHTGPKLALMHAIDEINLMNDILSHTLLVYEMQDVKPHDSFEANKKVCREVKTGIAAMFGPVSTISAGHVQSICNSLSIPHIQAHWDSRDNREYYSISLYPDYLSLSKAFKALIEYWGWTSFTVLYEDNDGLVRLQEVLKATKGTDMKVTVRKLDPLVENYVHMFKDLISNPMQGDNRIIVDCDVSRVADILHQAQKVNMCSETFHYLFTSLDVGLVDLEDYKYGGANITAMRIVDPSRPKVMSVTEDWIFEEINSRPSPLQGQRQIPTDTALMYDAAHLFARALHELLKFQSVKTVSLSCSKPQPWNDGISLLNYMKAMDFEGLTGRIHYQNGRKRTDFELDIVELTMNGLQKVGVWNPRDGVNITKSYKERQTEVLQELSNKTLRVVTVLDKPYVLEIEPDDRRINGPRYEGFCIDLLDRIAEKLNFNYTVTPTKSYGGCKDGFKKCDGMVKELVERRADLAVAGMTITWDREQVIDFTKPFLNLGITILYKKPEPEPPKLFSFLDPLSIDVWVYMCAGYLCVSFMLFVIARFTPYEWCNPHPCNPDTDVVENQFSILNSLWFTIGSLMQQGCEIAPCAISTRLVAGIWWFFTLIMISSYTANLAAFLTVERMVSDISSVEDLAKQTKIKYGTLNGGSTKNFFASSKFPIYQRMWNFMKSAEPSVFVNKSQNGIARVKQGQYAFFAESTKVEYEIERECSLMQVGGWLDSKGYGIALPRDSPYRDPISNAILKLQEDQEIHKMYNTWWKEKYGGGKCQTVEAKKTSALGVKHVGGVFVVLIGGMVAGVFVAICEFIYKARKNAREDKQSLCSEMAEEFRFAIRCLGSSKKTIKRKPPDHEIVDNGLQFMPLTGGNNYGQNNIGGREVYA</sequence>
<dbReference type="GO" id="GO:0004888">
    <property type="term" value="F:transmembrane signaling receptor activity"/>
    <property type="evidence" value="ECO:0007669"/>
    <property type="project" value="UniProtKB-ARBA"/>
</dbReference>
<dbReference type="OrthoDB" id="5984008at2759"/>
<evidence type="ECO:0000256" key="5">
    <source>
        <dbReference type="ARBA" id="ARBA00022729"/>
    </source>
</evidence>
<protein>
    <recommendedName>
        <fullName evidence="16">Glutamate receptor 1</fullName>
    </recommendedName>
</protein>
<evidence type="ECO:0000313" key="25">
    <source>
        <dbReference type="Proteomes" id="UP000242188"/>
    </source>
</evidence>
<evidence type="ECO:0000256" key="3">
    <source>
        <dbReference type="ARBA" id="ARBA00022475"/>
    </source>
</evidence>
<evidence type="ECO:0000256" key="6">
    <source>
        <dbReference type="ARBA" id="ARBA00022989"/>
    </source>
</evidence>
<evidence type="ECO:0000256" key="9">
    <source>
        <dbReference type="ARBA" id="ARBA00023136"/>
    </source>
</evidence>
<feature type="transmembrane region" description="Helical" evidence="20">
    <location>
        <begin position="548"/>
        <end position="567"/>
    </location>
</feature>
<dbReference type="InterPro" id="IPR028082">
    <property type="entry name" value="Peripla_BP_I"/>
</dbReference>
<keyword evidence="6 20" id="KW-1133">Transmembrane helix</keyword>
<feature type="disulfide bond" evidence="19">
    <location>
        <begin position="735"/>
        <end position="793"/>
    </location>
</feature>
<dbReference type="GO" id="GO:0007166">
    <property type="term" value="P:cell surface receptor signaling pathway"/>
    <property type="evidence" value="ECO:0007669"/>
    <property type="project" value="UniProtKB-ARBA"/>
</dbReference>
<dbReference type="GO" id="GO:0034702">
    <property type="term" value="C:monoatomic ion channel complex"/>
    <property type="evidence" value="ECO:0007669"/>
    <property type="project" value="UniProtKB-ARBA"/>
</dbReference>
<dbReference type="InterPro" id="IPR015683">
    <property type="entry name" value="Ionotropic_Glu_rcpt"/>
</dbReference>
<evidence type="ECO:0000256" key="2">
    <source>
        <dbReference type="ARBA" id="ARBA00022448"/>
    </source>
</evidence>
<keyword evidence="3" id="KW-1003">Cell membrane</keyword>
<feature type="site" description="Crucial to convey clamshell closure to channel opening" evidence="18">
    <location>
        <position position="653"/>
    </location>
</feature>
<evidence type="ECO:0000256" key="20">
    <source>
        <dbReference type="SAM" id="Phobius"/>
    </source>
</evidence>
<evidence type="ECO:0000313" key="24">
    <source>
        <dbReference type="EMBL" id="OWF45943.1"/>
    </source>
</evidence>
<evidence type="ECO:0000256" key="16">
    <source>
        <dbReference type="ARBA" id="ARBA00072754"/>
    </source>
</evidence>
<dbReference type="AlphaFoldDB" id="A0A210QB50"/>
<feature type="site" description="Interaction with the cone snail toxin Con-ikot-ikot" evidence="18">
    <location>
        <position position="769"/>
    </location>
</feature>
<comment type="caution">
    <text evidence="24">The sequence shown here is derived from an EMBL/GenBank/DDBJ whole genome shotgun (WGS) entry which is preliminary data.</text>
</comment>
<comment type="similarity">
    <text evidence="1">Belongs to the glutamate-gated ion channel (TC 1.A.10.1) family.</text>
</comment>
<dbReference type="PANTHER" id="PTHR18966">
    <property type="entry name" value="IONOTROPIC GLUTAMATE RECEPTOR"/>
    <property type="match status" value="1"/>
</dbReference>
<dbReference type="Pfam" id="PF01094">
    <property type="entry name" value="ANF_receptor"/>
    <property type="match status" value="1"/>
</dbReference>
<evidence type="ECO:0000256" key="12">
    <source>
        <dbReference type="ARBA" id="ARBA00023257"/>
    </source>
</evidence>
<keyword evidence="25" id="KW-1185">Reference proteome</keyword>
<feature type="domain" description="Ionotropic glutamate receptor L-glutamate and glycine-binding" evidence="23">
    <location>
        <begin position="429"/>
        <end position="492"/>
    </location>
</feature>
<dbReference type="FunFam" id="3.40.190.10:FF:000060">
    <property type="entry name" value="Glutamate receptor ionotropic, kainate 1"/>
    <property type="match status" value="1"/>
</dbReference>
<dbReference type="SUPFAM" id="SSF53822">
    <property type="entry name" value="Periplasmic binding protein-like I"/>
    <property type="match status" value="1"/>
</dbReference>
<keyword evidence="5 21" id="KW-0732">Signal</keyword>
<comment type="subcellular location">
    <subcellularLocation>
        <location evidence="15">Postsynaptic cell membrane</location>
        <topology evidence="15">Multi-pass membrane protein</topology>
    </subcellularLocation>
</comment>
<keyword evidence="12" id="KW-0628">Postsynaptic cell membrane</keyword>